<dbReference type="Proteomes" id="UP000546162">
    <property type="component" value="Unassembled WGS sequence"/>
</dbReference>
<reference evidence="3 4" key="1">
    <citation type="submission" date="2020-08" db="EMBL/GenBank/DDBJ databases">
        <title>Sequencing the genomes of 1000 actinobacteria strains.</title>
        <authorList>
            <person name="Klenk H.-P."/>
        </authorList>
    </citation>
    <scope>NUCLEOTIDE SEQUENCE [LARGE SCALE GENOMIC DNA]</scope>
    <source>
        <strain evidence="3 4">DSM 45809</strain>
    </source>
</reference>
<dbReference type="Gene3D" id="3.90.550.10">
    <property type="entry name" value="Spore Coat Polysaccharide Biosynthesis Protein SpsA, Chain A"/>
    <property type="match status" value="1"/>
</dbReference>
<evidence type="ECO:0000259" key="2">
    <source>
        <dbReference type="Pfam" id="PF02709"/>
    </source>
</evidence>
<name>A0A7W7H4Q6_9ACTN</name>
<keyword evidence="4" id="KW-1185">Reference proteome</keyword>
<evidence type="ECO:0000313" key="4">
    <source>
        <dbReference type="Proteomes" id="UP000546162"/>
    </source>
</evidence>
<dbReference type="EMBL" id="JACHNB010000001">
    <property type="protein sequence ID" value="MBB4743968.1"/>
    <property type="molecule type" value="Genomic_DNA"/>
</dbReference>
<protein>
    <recommendedName>
        <fullName evidence="2">Galactosyltransferase C-terminal domain-containing protein</fullName>
    </recommendedName>
</protein>
<dbReference type="SUPFAM" id="SSF53448">
    <property type="entry name" value="Nucleotide-diphospho-sugar transferases"/>
    <property type="match status" value="1"/>
</dbReference>
<evidence type="ECO:0000313" key="3">
    <source>
        <dbReference type="EMBL" id="MBB4743968.1"/>
    </source>
</evidence>
<gene>
    <name evidence="3" type="ORF">BJY16_007427</name>
</gene>
<dbReference type="InterPro" id="IPR029044">
    <property type="entry name" value="Nucleotide-diphossugar_trans"/>
</dbReference>
<keyword evidence="1" id="KW-0808">Transferase</keyword>
<dbReference type="InterPro" id="IPR027791">
    <property type="entry name" value="Galactosyl_T_C"/>
</dbReference>
<feature type="domain" description="Galactosyltransferase C-terminal" evidence="2">
    <location>
        <begin position="281"/>
        <end position="326"/>
    </location>
</feature>
<organism evidence="3 4">
    <name type="scientific">Actinoplanes octamycinicus</name>
    <dbReference type="NCBI Taxonomy" id="135948"/>
    <lineage>
        <taxon>Bacteria</taxon>
        <taxon>Bacillati</taxon>
        <taxon>Actinomycetota</taxon>
        <taxon>Actinomycetes</taxon>
        <taxon>Micromonosporales</taxon>
        <taxon>Micromonosporaceae</taxon>
        <taxon>Actinoplanes</taxon>
    </lineage>
</organism>
<dbReference type="Pfam" id="PF02709">
    <property type="entry name" value="Glyco_transf_7C"/>
    <property type="match status" value="1"/>
</dbReference>
<dbReference type="RefSeq" id="WP_185044194.1">
    <property type="nucleotide sequence ID" value="NZ_BAABFG010000005.1"/>
</dbReference>
<dbReference type="GO" id="GO:0016740">
    <property type="term" value="F:transferase activity"/>
    <property type="evidence" value="ECO:0007669"/>
    <property type="project" value="UniProtKB-KW"/>
</dbReference>
<proteinExistence type="predicted"/>
<dbReference type="AlphaFoldDB" id="A0A7W7H4Q6"/>
<accession>A0A7W7H4Q6</accession>
<comment type="caution">
    <text evidence="3">The sequence shown here is derived from an EMBL/GenBank/DDBJ whole genome shotgun (WGS) entry which is preliminary data.</text>
</comment>
<evidence type="ECO:0000256" key="1">
    <source>
        <dbReference type="ARBA" id="ARBA00022679"/>
    </source>
</evidence>
<sequence>MLLGIARTLAGCVVAGADRAAEDYCPPYWRSSGPLFRQALDLTTELATGRDFLARPLASVTRGQQPAAGYRHLVAALTRYERTHRWSRGCEDLVTSIEASVRMLYFEGIPASLPAPGGAAGTADGLPALHVVIPFRAPRGSLRERNLRACLGALKAQATPSAGVHVTLVESDDQPRHSWARTWVDDYAFQCQTGPFNKSSSVNFGAARAASGRDVICQLDADMIVDPGFVARVRAQAAVSPAFLPYEDVHCLDPLTSAQVVARPTAPPRSVAGYLLRRPPGGCVVVAGELFRAVDGFDTSFSGWGGEDRDFVTRLSTLVPVTRLETTMTHLNHERPSMAKAARFATEDRVAVTQEVD</sequence>